<name>A0A7D6VS98_9CLOT</name>
<evidence type="ECO:0008006" key="3">
    <source>
        <dbReference type="Google" id="ProtNLM"/>
    </source>
</evidence>
<organism evidence="1 2">
    <name type="scientific">Clostridium intestinale</name>
    <dbReference type="NCBI Taxonomy" id="36845"/>
    <lineage>
        <taxon>Bacteria</taxon>
        <taxon>Bacillati</taxon>
        <taxon>Bacillota</taxon>
        <taxon>Clostridia</taxon>
        <taxon>Eubacteriales</taxon>
        <taxon>Clostridiaceae</taxon>
        <taxon>Clostridium</taxon>
    </lineage>
</organism>
<accession>A0A7D6VS98</accession>
<sequence>MAGNINKNTLGELNTHLFAELERLGDKNLAGDKLQDEIARAKSITGIANQIISNGTLLLNAEKFKAETLGRSKVEPSKMLEG</sequence>
<protein>
    <recommendedName>
        <fullName evidence="3">Phage protein</fullName>
    </recommendedName>
</protein>
<dbReference type="Proteomes" id="UP000512286">
    <property type="component" value="Chromosome"/>
</dbReference>
<dbReference type="EMBL" id="CP059378">
    <property type="protein sequence ID" value="QLY77832.1"/>
    <property type="molecule type" value="Genomic_DNA"/>
</dbReference>
<proteinExistence type="predicted"/>
<dbReference type="AlphaFoldDB" id="A0A7D6VS98"/>
<dbReference type="KEGG" id="cint:HZF06_11995"/>
<reference evidence="1 2" key="1">
    <citation type="submission" date="2020-07" db="EMBL/GenBank/DDBJ databases">
        <title>Electron transfer.</title>
        <authorList>
            <person name="Huang L."/>
            <person name="Liu X."/>
            <person name="Zhou S."/>
        </authorList>
    </citation>
    <scope>NUCLEOTIDE SEQUENCE [LARGE SCALE GENOMIC DNA]</scope>
    <source>
        <strain evidence="1 2">Lx1</strain>
    </source>
</reference>
<evidence type="ECO:0000313" key="2">
    <source>
        <dbReference type="Proteomes" id="UP000512286"/>
    </source>
</evidence>
<dbReference type="RefSeq" id="WP_181600326.1">
    <property type="nucleotide sequence ID" value="NZ_CP059378.1"/>
</dbReference>
<evidence type="ECO:0000313" key="1">
    <source>
        <dbReference type="EMBL" id="QLY77832.1"/>
    </source>
</evidence>
<gene>
    <name evidence="1" type="ORF">HZF06_11995</name>
</gene>